<evidence type="ECO:0000313" key="2">
    <source>
        <dbReference type="Proteomes" id="UP001155077"/>
    </source>
</evidence>
<evidence type="ECO:0000313" key="1">
    <source>
        <dbReference type="EMBL" id="MCM8569366.1"/>
    </source>
</evidence>
<keyword evidence="2" id="KW-1185">Reference proteome</keyword>
<dbReference type="Proteomes" id="UP001155077">
    <property type="component" value="Unassembled WGS sequence"/>
</dbReference>
<protein>
    <recommendedName>
        <fullName evidence="3">Lipoprotein</fullName>
    </recommendedName>
</protein>
<dbReference type="EMBL" id="JAMSCK010000003">
    <property type="protein sequence ID" value="MCM8569366.1"/>
    <property type="molecule type" value="Genomic_DNA"/>
</dbReference>
<accession>A0ABT0Z0X8</accession>
<organism evidence="1 2">
    <name type="scientific">Gramella jeungdoensis</name>
    <dbReference type="NCBI Taxonomy" id="708091"/>
    <lineage>
        <taxon>Bacteria</taxon>
        <taxon>Pseudomonadati</taxon>
        <taxon>Bacteroidota</taxon>
        <taxon>Flavobacteriia</taxon>
        <taxon>Flavobacteriales</taxon>
        <taxon>Flavobacteriaceae</taxon>
        <taxon>Christiangramia</taxon>
    </lineage>
</organism>
<sequence length="112" mass="12745">MKTLINYCSVAALLVYLIFLSSGCSKDWIDEQLNCKFYSYIKVASTCECLVNQGPNCEVNYSQLTEKEYKRINALFDESGNECMEISGVNFSGKNFSGMAQRPFINDCRQFL</sequence>
<dbReference type="PROSITE" id="PS51257">
    <property type="entry name" value="PROKAR_LIPOPROTEIN"/>
    <property type="match status" value="1"/>
</dbReference>
<proteinExistence type="predicted"/>
<dbReference type="RefSeq" id="WP_252112358.1">
    <property type="nucleotide sequence ID" value="NZ_JAMSCK010000003.1"/>
</dbReference>
<name>A0ABT0Z0X8_9FLAO</name>
<comment type="caution">
    <text evidence="1">The sequence shown here is derived from an EMBL/GenBank/DDBJ whole genome shotgun (WGS) entry which is preliminary data.</text>
</comment>
<reference evidence="1" key="1">
    <citation type="submission" date="2022-06" db="EMBL/GenBank/DDBJ databases">
        <title>Gramella sediminis sp. nov., isolated from deep-sea sediment of the Indian Ocean.</title>
        <authorList>
            <person name="Yang L."/>
        </authorList>
    </citation>
    <scope>NUCLEOTIDE SEQUENCE</scope>
    <source>
        <strain evidence="1">HMD3159</strain>
    </source>
</reference>
<gene>
    <name evidence="1" type="ORF">NE848_08245</name>
</gene>
<evidence type="ECO:0008006" key="3">
    <source>
        <dbReference type="Google" id="ProtNLM"/>
    </source>
</evidence>